<dbReference type="Proteomes" id="UP001342826">
    <property type="component" value="Unassembled WGS sequence"/>
</dbReference>
<sequence length="133" mass="15737">MKVIVASTQEQEKYITELVDEFYTSISPIYFSDDQIADFKKMNILKPNVEDQIYNETLKDAFKIISSLQVLNTVLKNITNHNEIKYEDMFNKSSKTLNEYGYFFPLSLEQFLKAEKCDHYLSQYVKSTNDWMI</sequence>
<dbReference type="EMBL" id="JARTFS010000003">
    <property type="protein sequence ID" value="MED4400394.1"/>
    <property type="molecule type" value="Genomic_DNA"/>
</dbReference>
<dbReference type="GeneID" id="301142184"/>
<comment type="caution">
    <text evidence="1">The sequence shown here is derived from an EMBL/GenBank/DDBJ whole genome shotgun (WGS) entry which is preliminary data.</text>
</comment>
<evidence type="ECO:0000313" key="2">
    <source>
        <dbReference type="Proteomes" id="UP001342826"/>
    </source>
</evidence>
<accession>A0ABU6NTG3</accession>
<gene>
    <name evidence="1" type="ORF">P9271_03430</name>
</gene>
<dbReference type="RefSeq" id="WP_066232553.1">
    <property type="nucleotide sequence ID" value="NZ_JARTFQ010000008.1"/>
</dbReference>
<proteinExistence type="predicted"/>
<evidence type="ECO:0000313" key="1">
    <source>
        <dbReference type="EMBL" id="MED4400394.1"/>
    </source>
</evidence>
<protein>
    <submittedName>
        <fullName evidence="1">DUF5365 family protein</fullName>
    </submittedName>
</protein>
<dbReference type="InterPro" id="IPR020355">
    <property type="entry name" value="Uncharacterised_YhcU"/>
</dbReference>
<dbReference type="Pfam" id="PF17326">
    <property type="entry name" value="DUF5365"/>
    <property type="match status" value="1"/>
</dbReference>
<name>A0ABU6NTG3_9BACI</name>
<keyword evidence="2" id="KW-1185">Reference proteome</keyword>
<reference evidence="1 2" key="1">
    <citation type="submission" date="2023-03" db="EMBL/GenBank/DDBJ databases">
        <title>Bacillus Genome Sequencing.</title>
        <authorList>
            <person name="Dunlap C."/>
        </authorList>
    </citation>
    <scope>NUCLEOTIDE SEQUENCE [LARGE SCALE GENOMIC DNA]</scope>
    <source>
        <strain evidence="1 2">NRS-1717</strain>
    </source>
</reference>
<organism evidence="1 2">
    <name type="scientific">Metabacillus fastidiosus</name>
    <dbReference type="NCBI Taxonomy" id="1458"/>
    <lineage>
        <taxon>Bacteria</taxon>
        <taxon>Bacillati</taxon>
        <taxon>Bacillota</taxon>
        <taxon>Bacilli</taxon>
        <taxon>Bacillales</taxon>
        <taxon>Bacillaceae</taxon>
        <taxon>Metabacillus</taxon>
    </lineage>
</organism>